<sequence length="265" mass="30266">MPFEILVAGAELAEVGWNAYQHRQEHVHTMEHEDATTERELTYIKHENARLQATVEEYKKALEELQGRTESTERLKHALSTREGTLGVFEQIQKRVDSPEFLEKLVRTADAGAESTKSTVVHTKDGVSVQVDVNDPSWWELVTEQDTYGGPPKEDLEHSLDGEAYVIVDQDDVINGIADFVAHYLITLPQTEGMPPKELQQLLSQAFTELRKKNSYRRLWDWGRFLYNTACWATTAFGIYRNPIVVRAAVVGMWTASRIILGFFR</sequence>
<gene>
    <name evidence="2" type="ORF">KFL_000440430</name>
</gene>
<keyword evidence="1" id="KW-0175">Coiled coil</keyword>
<dbReference type="EMBL" id="DF236993">
    <property type="protein sequence ID" value="GAQ80042.1"/>
    <property type="molecule type" value="Genomic_DNA"/>
</dbReference>
<dbReference type="AlphaFoldDB" id="A0A1Y1HQH4"/>
<dbReference type="PANTHER" id="PTHR33874">
    <property type="entry name" value="RING FINGER PROTEIN"/>
    <property type="match status" value="1"/>
</dbReference>
<keyword evidence="3" id="KW-1185">Reference proteome</keyword>
<dbReference type="OrthoDB" id="2014733at2759"/>
<dbReference type="OMA" id="AMLEQCQ"/>
<evidence type="ECO:0000313" key="3">
    <source>
        <dbReference type="Proteomes" id="UP000054558"/>
    </source>
</evidence>
<evidence type="ECO:0000313" key="2">
    <source>
        <dbReference type="EMBL" id="GAQ80042.1"/>
    </source>
</evidence>
<name>A0A1Y1HQH4_KLENI</name>
<protein>
    <submittedName>
        <fullName evidence="2">Uncharacterized protein</fullName>
    </submittedName>
</protein>
<dbReference type="Proteomes" id="UP000054558">
    <property type="component" value="Unassembled WGS sequence"/>
</dbReference>
<evidence type="ECO:0000256" key="1">
    <source>
        <dbReference type="SAM" id="Coils"/>
    </source>
</evidence>
<feature type="coiled-coil region" evidence="1">
    <location>
        <begin position="44"/>
        <end position="75"/>
    </location>
</feature>
<proteinExistence type="predicted"/>
<dbReference type="PANTHER" id="PTHR33874:SF4">
    <property type="entry name" value="EXPRESSED PROTEIN"/>
    <property type="match status" value="1"/>
</dbReference>
<accession>A0A1Y1HQH4</accession>
<organism evidence="2 3">
    <name type="scientific">Klebsormidium nitens</name>
    <name type="common">Green alga</name>
    <name type="synonym">Ulothrix nitens</name>
    <dbReference type="NCBI Taxonomy" id="105231"/>
    <lineage>
        <taxon>Eukaryota</taxon>
        <taxon>Viridiplantae</taxon>
        <taxon>Streptophyta</taxon>
        <taxon>Klebsormidiophyceae</taxon>
        <taxon>Klebsormidiales</taxon>
        <taxon>Klebsormidiaceae</taxon>
        <taxon>Klebsormidium</taxon>
    </lineage>
</organism>
<reference evidence="2 3" key="1">
    <citation type="journal article" date="2014" name="Nat. Commun.">
        <title>Klebsormidium flaccidum genome reveals primary factors for plant terrestrial adaptation.</title>
        <authorList>
            <person name="Hori K."/>
            <person name="Maruyama F."/>
            <person name="Fujisawa T."/>
            <person name="Togashi T."/>
            <person name="Yamamoto N."/>
            <person name="Seo M."/>
            <person name="Sato S."/>
            <person name="Yamada T."/>
            <person name="Mori H."/>
            <person name="Tajima N."/>
            <person name="Moriyama T."/>
            <person name="Ikeuchi M."/>
            <person name="Watanabe M."/>
            <person name="Wada H."/>
            <person name="Kobayashi K."/>
            <person name="Saito M."/>
            <person name="Masuda T."/>
            <person name="Sasaki-Sekimoto Y."/>
            <person name="Mashiguchi K."/>
            <person name="Awai K."/>
            <person name="Shimojima M."/>
            <person name="Masuda S."/>
            <person name="Iwai M."/>
            <person name="Nobusawa T."/>
            <person name="Narise T."/>
            <person name="Kondo S."/>
            <person name="Saito H."/>
            <person name="Sato R."/>
            <person name="Murakawa M."/>
            <person name="Ihara Y."/>
            <person name="Oshima-Yamada Y."/>
            <person name="Ohtaka K."/>
            <person name="Satoh M."/>
            <person name="Sonobe K."/>
            <person name="Ishii M."/>
            <person name="Ohtani R."/>
            <person name="Kanamori-Sato M."/>
            <person name="Honoki R."/>
            <person name="Miyazaki D."/>
            <person name="Mochizuki H."/>
            <person name="Umetsu J."/>
            <person name="Higashi K."/>
            <person name="Shibata D."/>
            <person name="Kamiya Y."/>
            <person name="Sato N."/>
            <person name="Nakamura Y."/>
            <person name="Tabata S."/>
            <person name="Ida S."/>
            <person name="Kurokawa K."/>
            <person name="Ohta H."/>
        </authorList>
    </citation>
    <scope>NUCLEOTIDE SEQUENCE [LARGE SCALE GENOMIC DNA]</scope>
    <source>
        <strain evidence="2 3">NIES-2285</strain>
    </source>
</reference>